<evidence type="ECO:0000256" key="3">
    <source>
        <dbReference type="ARBA" id="ARBA00022475"/>
    </source>
</evidence>
<proteinExistence type="inferred from homology"/>
<dbReference type="InterPro" id="IPR000515">
    <property type="entry name" value="MetI-like"/>
</dbReference>
<dbReference type="PANTHER" id="PTHR30151:SF0">
    <property type="entry name" value="ABC TRANSPORTER PERMEASE PROTEIN MJ0413-RELATED"/>
    <property type="match status" value="1"/>
</dbReference>
<dbReference type="PROSITE" id="PS50928">
    <property type="entry name" value="ABC_TM1"/>
    <property type="match status" value="1"/>
</dbReference>
<evidence type="ECO:0000313" key="10">
    <source>
        <dbReference type="EMBL" id="PEG41192.1"/>
    </source>
</evidence>
<keyword evidence="2 7" id="KW-0813">Transport</keyword>
<dbReference type="SUPFAM" id="SSF161098">
    <property type="entry name" value="MetI-like"/>
    <property type="match status" value="1"/>
</dbReference>
<name>A0A2A7NAP4_MYCAG</name>
<evidence type="ECO:0000256" key="2">
    <source>
        <dbReference type="ARBA" id="ARBA00022448"/>
    </source>
</evidence>
<dbReference type="EMBL" id="BLKS01000004">
    <property type="protein sequence ID" value="GFG55362.1"/>
    <property type="molecule type" value="Genomic_DNA"/>
</dbReference>
<dbReference type="Gene3D" id="1.10.3720.10">
    <property type="entry name" value="MetI-like"/>
    <property type="match status" value="1"/>
</dbReference>
<dbReference type="EMBL" id="PDCP01000007">
    <property type="protein sequence ID" value="PEG41192.1"/>
    <property type="molecule type" value="Genomic_DNA"/>
</dbReference>
<dbReference type="GO" id="GO:0005886">
    <property type="term" value="C:plasma membrane"/>
    <property type="evidence" value="ECO:0007669"/>
    <property type="project" value="UniProtKB-SubCell"/>
</dbReference>
<evidence type="ECO:0000256" key="6">
    <source>
        <dbReference type="ARBA" id="ARBA00023136"/>
    </source>
</evidence>
<dbReference type="OrthoDB" id="9796361at2"/>
<dbReference type="AlphaFoldDB" id="A0A2A7NAP4"/>
<feature type="transmembrane region" description="Helical" evidence="7">
    <location>
        <begin position="33"/>
        <end position="50"/>
    </location>
</feature>
<evidence type="ECO:0000259" key="8">
    <source>
        <dbReference type="PROSITE" id="PS50928"/>
    </source>
</evidence>
<protein>
    <submittedName>
        <fullName evidence="9">Nitrate ABC transporter permease</fullName>
    </submittedName>
</protein>
<feature type="transmembrane region" description="Helical" evidence="7">
    <location>
        <begin position="146"/>
        <end position="164"/>
    </location>
</feature>
<dbReference type="PANTHER" id="PTHR30151">
    <property type="entry name" value="ALKANE SULFONATE ABC TRANSPORTER-RELATED, MEMBRANE SUBUNIT"/>
    <property type="match status" value="1"/>
</dbReference>
<dbReference type="Pfam" id="PF00528">
    <property type="entry name" value="BPD_transp_1"/>
    <property type="match status" value="1"/>
</dbReference>
<dbReference type="RefSeq" id="WP_097938971.1">
    <property type="nucleotide sequence ID" value="NZ_BLKS01000004.1"/>
</dbReference>
<evidence type="ECO:0000256" key="4">
    <source>
        <dbReference type="ARBA" id="ARBA00022692"/>
    </source>
</evidence>
<evidence type="ECO:0000256" key="7">
    <source>
        <dbReference type="RuleBase" id="RU363032"/>
    </source>
</evidence>
<feature type="domain" description="ABC transmembrane type-1" evidence="8">
    <location>
        <begin position="83"/>
        <end position="262"/>
    </location>
</feature>
<comment type="caution">
    <text evidence="10">The sequence shown here is derived from an EMBL/GenBank/DDBJ whole genome shotgun (WGS) entry which is preliminary data.</text>
</comment>
<keyword evidence="11" id="KW-1185">Reference proteome</keyword>
<reference evidence="9" key="3">
    <citation type="submission" date="2020-02" db="EMBL/GenBank/DDBJ databases">
        <authorList>
            <person name="Matsumoto Y."/>
            <person name="Motooka D."/>
            <person name="Nakamura S."/>
        </authorList>
    </citation>
    <scope>NUCLEOTIDE SEQUENCE</scope>
    <source>
        <strain evidence="9">JCM 6377</strain>
    </source>
</reference>
<feature type="transmembrane region" description="Helical" evidence="7">
    <location>
        <begin position="197"/>
        <end position="224"/>
    </location>
</feature>
<feature type="transmembrane region" description="Helical" evidence="7">
    <location>
        <begin position="87"/>
        <end position="108"/>
    </location>
</feature>
<comment type="subcellular location">
    <subcellularLocation>
        <location evidence="1 7">Cell membrane</location>
        <topology evidence="1 7">Multi-pass membrane protein</topology>
    </subcellularLocation>
</comment>
<feature type="transmembrane region" description="Helical" evidence="7">
    <location>
        <begin position="120"/>
        <end position="140"/>
    </location>
</feature>
<accession>A0A2A7NAP4</accession>
<evidence type="ECO:0000313" key="11">
    <source>
        <dbReference type="Proteomes" id="UP000220914"/>
    </source>
</evidence>
<evidence type="ECO:0000256" key="1">
    <source>
        <dbReference type="ARBA" id="ARBA00004651"/>
    </source>
</evidence>
<keyword evidence="4 7" id="KW-0812">Transmembrane</keyword>
<organism evidence="10 11">
    <name type="scientific">Mycolicibacterium agri</name>
    <name type="common">Mycobacterium agri</name>
    <dbReference type="NCBI Taxonomy" id="36811"/>
    <lineage>
        <taxon>Bacteria</taxon>
        <taxon>Bacillati</taxon>
        <taxon>Actinomycetota</taxon>
        <taxon>Actinomycetes</taxon>
        <taxon>Mycobacteriales</taxon>
        <taxon>Mycobacteriaceae</taxon>
        <taxon>Mycolicibacterium</taxon>
    </lineage>
</organism>
<reference evidence="10 11" key="1">
    <citation type="submission" date="2017-10" db="EMBL/GenBank/DDBJ databases">
        <title>The new phylogeny of genus Mycobacterium.</title>
        <authorList>
            <person name="Tortoli E."/>
            <person name="Trovato A."/>
            <person name="Cirillo D.M."/>
        </authorList>
    </citation>
    <scope>NUCLEOTIDE SEQUENCE [LARGE SCALE GENOMIC DNA]</scope>
    <source>
        <strain evidence="10 11">CCUG37673</strain>
    </source>
</reference>
<sequence>MTTTLDNPPATAQRTSEEDVVRAAKRKDRVTRWGWRIAGYVFFLGIWELASGRVMDERLLPGPSTVFETFGKLWASGEVPGAFGTTLARIAVGFTIAFFVGIGIGVLMQNRFLNGFFRDAVTIGVTTPGLIWALITAIIFGNRYAGPILAIVLTTFALISVNVSEGIKSLPKDLIDMAKSFDVGVIRRNRHIVLPHLAPFIFTGVRFGFSIAWKVTVLTEVFAASKGIGFEMRTATQLFRLDEFLTWILAFYVLALFLDKVVLETIERRFFAWRKELKS</sequence>
<dbReference type="GO" id="GO:0055085">
    <property type="term" value="P:transmembrane transport"/>
    <property type="evidence" value="ECO:0007669"/>
    <property type="project" value="InterPro"/>
</dbReference>
<keyword evidence="3" id="KW-1003">Cell membrane</keyword>
<evidence type="ECO:0000256" key="5">
    <source>
        <dbReference type="ARBA" id="ARBA00022989"/>
    </source>
</evidence>
<evidence type="ECO:0000313" key="12">
    <source>
        <dbReference type="Proteomes" id="UP000465302"/>
    </source>
</evidence>
<dbReference type="Proteomes" id="UP000465302">
    <property type="component" value="Unassembled WGS sequence"/>
</dbReference>
<keyword evidence="5 7" id="KW-1133">Transmembrane helix</keyword>
<dbReference type="Proteomes" id="UP000220914">
    <property type="component" value="Unassembled WGS sequence"/>
</dbReference>
<gene>
    <name evidence="10" type="ORF">CQY20_05990</name>
    <name evidence="9" type="ORF">MAGR_68030</name>
</gene>
<dbReference type="InterPro" id="IPR035906">
    <property type="entry name" value="MetI-like_sf"/>
</dbReference>
<evidence type="ECO:0000313" key="9">
    <source>
        <dbReference type="EMBL" id="GFG55362.1"/>
    </source>
</evidence>
<keyword evidence="6 7" id="KW-0472">Membrane</keyword>
<comment type="similarity">
    <text evidence="7">Belongs to the binding-protein-dependent transport system permease family.</text>
</comment>
<dbReference type="CDD" id="cd06261">
    <property type="entry name" value="TM_PBP2"/>
    <property type="match status" value="1"/>
</dbReference>
<reference evidence="9 12" key="2">
    <citation type="journal article" date="2019" name="Emerg. Microbes Infect.">
        <title>Comprehensive subspecies identification of 175 nontuberculous mycobacteria species based on 7547 genomic profiles.</title>
        <authorList>
            <person name="Matsumoto Y."/>
            <person name="Kinjo T."/>
            <person name="Motooka D."/>
            <person name="Nabeya D."/>
            <person name="Jung N."/>
            <person name="Uechi K."/>
            <person name="Horii T."/>
            <person name="Iida T."/>
            <person name="Fujita J."/>
            <person name="Nakamura S."/>
        </authorList>
    </citation>
    <scope>NUCLEOTIDE SEQUENCE [LARGE SCALE GENOMIC DNA]</scope>
    <source>
        <strain evidence="9 12">JCM 6377</strain>
    </source>
</reference>
<feature type="transmembrane region" description="Helical" evidence="7">
    <location>
        <begin position="244"/>
        <end position="263"/>
    </location>
</feature>